<proteinExistence type="predicted"/>
<dbReference type="GO" id="GO:0051920">
    <property type="term" value="F:peroxiredoxin activity"/>
    <property type="evidence" value="ECO:0007669"/>
    <property type="project" value="InterPro"/>
</dbReference>
<evidence type="ECO:0000313" key="3">
    <source>
        <dbReference type="Proteomes" id="UP001265746"/>
    </source>
</evidence>
<dbReference type="InterPro" id="IPR003779">
    <property type="entry name" value="CMD-like"/>
</dbReference>
<gene>
    <name evidence="2" type="ORF">N8I77_002195</name>
</gene>
<organism evidence="2 3">
    <name type="scientific">Phomopsis amygdali</name>
    <name type="common">Fusicoccum amygdali</name>
    <dbReference type="NCBI Taxonomy" id="1214568"/>
    <lineage>
        <taxon>Eukaryota</taxon>
        <taxon>Fungi</taxon>
        <taxon>Dikarya</taxon>
        <taxon>Ascomycota</taxon>
        <taxon>Pezizomycotina</taxon>
        <taxon>Sordariomycetes</taxon>
        <taxon>Sordariomycetidae</taxon>
        <taxon>Diaporthales</taxon>
        <taxon>Diaporthaceae</taxon>
        <taxon>Diaporthe</taxon>
    </lineage>
</organism>
<evidence type="ECO:0000313" key="2">
    <source>
        <dbReference type="EMBL" id="KAK2615441.1"/>
    </source>
</evidence>
<accession>A0AAD9SS43</accession>
<sequence length="238" mass="25939">MPVQRTLLRLTLRSTAPIRPHQLPRAPRAPIHDAQHRTLSLTPQPNMRLPYVADPPPTTSPEDQAIVDRIAARRAPRPLTSLDLALLHSPPVADGWNSFLGAVRTRTTLPADLRELAICRVAVVNRAWYEWMHHAPLAVGGGVSEAAMEFVKTSAGPLDVNAPQGGLSERQWVVLCVADEMTRNVEVSEGTFEKARGLFGEREVVEVVATVACYNCVSRFLVALDVGEKNGTGPDAAH</sequence>
<name>A0AAD9SS43_PHOAM</name>
<evidence type="ECO:0000259" key="1">
    <source>
        <dbReference type="Pfam" id="PF02627"/>
    </source>
</evidence>
<dbReference type="Gene3D" id="1.20.1290.10">
    <property type="entry name" value="AhpD-like"/>
    <property type="match status" value="1"/>
</dbReference>
<dbReference type="AlphaFoldDB" id="A0AAD9SS43"/>
<reference evidence="2" key="1">
    <citation type="submission" date="2023-06" db="EMBL/GenBank/DDBJ databases">
        <authorList>
            <person name="Noh H."/>
        </authorList>
    </citation>
    <scope>NUCLEOTIDE SEQUENCE</scope>
    <source>
        <strain evidence="2">DUCC20226</strain>
    </source>
</reference>
<dbReference type="SUPFAM" id="SSF69118">
    <property type="entry name" value="AhpD-like"/>
    <property type="match status" value="1"/>
</dbReference>
<dbReference type="EMBL" id="JAUJFL010000001">
    <property type="protein sequence ID" value="KAK2615441.1"/>
    <property type="molecule type" value="Genomic_DNA"/>
</dbReference>
<dbReference type="Proteomes" id="UP001265746">
    <property type="component" value="Unassembled WGS sequence"/>
</dbReference>
<dbReference type="Pfam" id="PF02627">
    <property type="entry name" value="CMD"/>
    <property type="match status" value="1"/>
</dbReference>
<dbReference type="PANTHER" id="PTHR34846:SF11">
    <property type="entry name" value="4-CARBOXYMUCONOLACTONE DECARBOXYLASE FAMILY PROTEIN (AFU_ORTHOLOGUE AFUA_6G11590)"/>
    <property type="match status" value="1"/>
</dbReference>
<feature type="domain" description="Carboxymuconolactone decarboxylase-like" evidence="1">
    <location>
        <begin position="90"/>
        <end position="147"/>
    </location>
</feature>
<dbReference type="InterPro" id="IPR029032">
    <property type="entry name" value="AhpD-like"/>
</dbReference>
<keyword evidence="3" id="KW-1185">Reference proteome</keyword>
<dbReference type="PANTHER" id="PTHR34846">
    <property type="entry name" value="4-CARBOXYMUCONOLACTONE DECARBOXYLASE FAMILY PROTEIN (AFU_ORTHOLOGUE AFUA_6G11590)"/>
    <property type="match status" value="1"/>
</dbReference>
<protein>
    <recommendedName>
        <fullName evidence="1">Carboxymuconolactone decarboxylase-like domain-containing protein</fullName>
    </recommendedName>
</protein>
<comment type="caution">
    <text evidence="2">The sequence shown here is derived from an EMBL/GenBank/DDBJ whole genome shotgun (WGS) entry which is preliminary data.</text>
</comment>